<accession>A0ABV1AB41</accession>
<dbReference type="Proteomes" id="UP001469553">
    <property type="component" value="Unassembled WGS sequence"/>
</dbReference>
<proteinExistence type="predicted"/>
<name>A0ABV1AB41_9TELE</name>
<evidence type="ECO:0000313" key="2">
    <source>
        <dbReference type="EMBL" id="MEQ2315778.1"/>
    </source>
</evidence>
<sequence length="104" mass="11519">MLSPPPEQGSPLEERALTPPPRTPKRVDSVKCRLLHKHKQQSQPVPPPVGGVRLPSRTPTYRRQDGGQQVCPPQVASHTKGNSRVEECPTPQGDWFQSQSPVSR</sequence>
<feature type="region of interest" description="Disordered" evidence="1">
    <location>
        <begin position="1"/>
        <end position="104"/>
    </location>
</feature>
<evidence type="ECO:0000256" key="1">
    <source>
        <dbReference type="SAM" id="MobiDB-lite"/>
    </source>
</evidence>
<dbReference type="EMBL" id="JAHRIP010087229">
    <property type="protein sequence ID" value="MEQ2315778.1"/>
    <property type="molecule type" value="Genomic_DNA"/>
</dbReference>
<comment type="caution">
    <text evidence="2">The sequence shown here is derived from an EMBL/GenBank/DDBJ whole genome shotgun (WGS) entry which is preliminary data.</text>
</comment>
<organism evidence="2 3">
    <name type="scientific">Ameca splendens</name>
    <dbReference type="NCBI Taxonomy" id="208324"/>
    <lineage>
        <taxon>Eukaryota</taxon>
        <taxon>Metazoa</taxon>
        <taxon>Chordata</taxon>
        <taxon>Craniata</taxon>
        <taxon>Vertebrata</taxon>
        <taxon>Euteleostomi</taxon>
        <taxon>Actinopterygii</taxon>
        <taxon>Neopterygii</taxon>
        <taxon>Teleostei</taxon>
        <taxon>Neoteleostei</taxon>
        <taxon>Acanthomorphata</taxon>
        <taxon>Ovalentaria</taxon>
        <taxon>Atherinomorphae</taxon>
        <taxon>Cyprinodontiformes</taxon>
        <taxon>Goodeidae</taxon>
        <taxon>Ameca</taxon>
    </lineage>
</organism>
<feature type="compositionally biased region" description="Polar residues" evidence="1">
    <location>
        <begin position="95"/>
        <end position="104"/>
    </location>
</feature>
<evidence type="ECO:0000313" key="3">
    <source>
        <dbReference type="Proteomes" id="UP001469553"/>
    </source>
</evidence>
<protein>
    <submittedName>
        <fullName evidence="2">Uncharacterized protein</fullName>
    </submittedName>
</protein>
<reference evidence="2 3" key="1">
    <citation type="submission" date="2021-06" db="EMBL/GenBank/DDBJ databases">
        <authorList>
            <person name="Palmer J.M."/>
        </authorList>
    </citation>
    <scope>NUCLEOTIDE SEQUENCE [LARGE SCALE GENOMIC DNA]</scope>
    <source>
        <strain evidence="2 3">AS_MEX2019</strain>
        <tissue evidence="2">Muscle</tissue>
    </source>
</reference>
<gene>
    <name evidence="2" type="ORF">AMECASPLE_025881</name>
</gene>
<keyword evidence="3" id="KW-1185">Reference proteome</keyword>